<keyword evidence="2" id="KW-1185">Reference proteome</keyword>
<organism evidence="1 2">
    <name type="scientific">Pristionchus mayeri</name>
    <dbReference type="NCBI Taxonomy" id="1317129"/>
    <lineage>
        <taxon>Eukaryota</taxon>
        <taxon>Metazoa</taxon>
        <taxon>Ecdysozoa</taxon>
        <taxon>Nematoda</taxon>
        <taxon>Chromadorea</taxon>
        <taxon>Rhabditida</taxon>
        <taxon>Rhabditina</taxon>
        <taxon>Diplogasteromorpha</taxon>
        <taxon>Diplogasteroidea</taxon>
        <taxon>Neodiplogasteridae</taxon>
        <taxon>Pristionchus</taxon>
    </lineage>
</organism>
<evidence type="ECO:0000313" key="1">
    <source>
        <dbReference type="EMBL" id="GMR58747.1"/>
    </source>
</evidence>
<evidence type="ECO:0000313" key="2">
    <source>
        <dbReference type="Proteomes" id="UP001328107"/>
    </source>
</evidence>
<dbReference type="Pfam" id="PF04870">
    <property type="entry name" value="Moulting_cycle"/>
    <property type="match status" value="1"/>
</dbReference>
<dbReference type="EMBL" id="BTRK01000006">
    <property type="protein sequence ID" value="GMR58747.1"/>
    <property type="molecule type" value="Genomic_DNA"/>
</dbReference>
<dbReference type="Proteomes" id="UP001328107">
    <property type="component" value="Unassembled WGS sequence"/>
</dbReference>
<accession>A0AAN5DAP6</accession>
<proteinExistence type="predicted"/>
<reference evidence="2" key="1">
    <citation type="submission" date="2022-10" db="EMBL/GenBank/DDBJ databases">
        <title>Genome assembly of Pristionchus species.</title>
        <authorList>
            <person name="Yoshida K."/>
            <person name="Sommer R.J."/>
        </authorList>
    </citation>
    <scope>NUCLEOTIDE SEQUENCE [LARGE SCALE GENOMIC DNA]</scope>
    <source>
        <strain evidence="2">RS5460</strain>
    </source>
</reference>
<protein>
    <submittedName>
        <fullName evidence="1">Uncharacterized protein</fullName>
    </submittedName>
</protein>
<name>A0AAN5DAP6_9BILA</name>
<comment type="caution">
    <text evidence="1">The sequence shown here is derived from an EMBL/GenBank/DDBJ whole genome shotgun (WGS) entry which is preliminary data.</text>
</comment>
<dbReference type="PANTHER" id="PTHR21523:SF46">
    <property type="entry name" value="MLT-TEN (MLT-10) RELATED"/>
    <property type="match status" value="1"/>
</dbReference>
<dbReference type="InterPro" id="IPR006954">
    <property type="entry name" value="Mlt-10-like"/>
</dbReference>
<gene>
    <name evidence="1" type="ORF">PMAYCL1PPCAC_28942</name>
</gene>
<dbReference type="AlphaFoldDB" id="A0AAN5DAP6"/>
<sequence>MLDSVLGPHHPLQLPEMRDITITNELKNILPREFRGLTDLLKKIPGMDEKGRDRFLSPRFLPLFPDEESKDNNTLLSPEIMPMYRLPSLLNATGLMEREREGLLSLIIESSGAMDVVDEAIETIQKTKDFGLGKDVNEITQLISGTFDELKGMVSPQQQTEIEERHFTFATTAQLKKVYGSQGGIHHFMFLLEKFDKILRSDDEKEQSLRNTIRILANRGEEDHPSTHGKRYKRALGVDDIVFPDGFVIKFFAHTTLSPFTFSPTFKTLSILGPTVLSPSMFCPSFVSALLLSPPIIAPQIANPIFLSPYVLGPNTMSAAIMNVYVLSPYLLSPNVINPYVMSPLILSPFVLCPDVLSPTVLSGAILSPSVMSPQMYTKNALSASVLSPTFLS</sequence>
<dbReference type="PANTHER" id="PTHR21523">
    <property type="match status" value="1"/>
</dbReference>